<feature type="compositionally biased region" description="Basic and acidic residues" evidence="3">
    <location>
        <begin position="252"/>
        <end position="264"/>
    </location>
</feature>
<dbReference type="InterPro" id="IPR018612">
    <property type="entry name" value="NSRP1_N"/>
</dbReference>
<dbReference type="HOGENOM" id="CLU_042321_1_0_1"/>
<protein>
    <recommendedName>
        <fullName evidence="4">Nuclear speckle splicing regulatory protein 1 N-terminal domain-containing protein</fullName>
    </recommendedName>
</protein>
<feature type="compositionally biased region" description="Polar residues" evidence="3">
    <location>
        <begin position="324"/>
        <end position="337"/>
    </location>
</feature>
<dbReference type="Proteomes" id="UP000027361">
    <property type="component" value="Unassembled WGS sequence"/>
</dbReference>
<accession>A0A066WEK5</accession>
<dbReference type="GO" id="GO:0000381">
    <property type="term" value="P:regulation of alternative mRNA splicing, via spliceosome"/>
    <property type="evidence" value="ECO:0007669"/>
    <property type="project" value="InterPro"/>
</dbReference>
<dbReference type="GeneID" id="25266430"/>
<keyword evidence="2" id="KW-0175">Coiled coil</keyword>
<comment type="similarity">
    <text evidence="1">Belongs to the NSRP1 family.</text>
</comment>
<evidence type="ECO:0000256" key="1">
    <source>
        <dbReference type="ARBA" id="ARBA00010126"/>
    </source>
</evidence>
<dbReference type="PANTHER" id="PTHR47845">
    <property type="entry name" value="NUCLEAR SPECKLE SPLICING REGULATORY PROTEIN 1 HOMOLOG"/>
    <property type="match status" value="1"/>
</dbReference>
<feature type="compositionally biased region" description="Basic and acidic residues" evidence="3">
    <location>
        <begin position="204"/>
        <end position="216"/>
    </location>
</feature>
<reference evidence="5 6" key="1">
    <citation type="submission" date="2014-05" db="EMBL/GenBank/DDBJ databases">
        <title>Draft genome sequence of a rare smut relative, Tilletiaria anomala UBC 951.</title>
        <authorList>
            <consortium name="DOE Joint Genome Institute"/>
            <person name="Toome M."/>
            <person name="Kuo A."/>
            <person name="Henrissat B."/>
            <person name="Lipzen A."/>
            <person name="Tritt A."/>
            <person name="Yoshinaga Y."/>
            <person name="Zane M."/>
            <person name="Barry K."/>
            <person name="Grigoriev I.V."/>
            <person name="Spatafora J.W."/>
            <person name="Aimea M.C."/>
        </authorList>
    </citation>
    <scope>NUCLEOTIDE SEQUENCE [LARGE SCALE GENOMIC DNA]</scope>
    <source>
        <strain evidence="5 6">UBC 951</strain>
    </source>
</reference>
<dbReference type="FunCoup" id="A0A066WEK5">
    <property type="interactions" value="26"/>
</dbReference>
<evidence type="ECO:0000256" key="3">
    <source>
        <dbReference type="SAM" id="MobiDB-lite"/>
    </source>
</evidence>
<evidence type="ECO:0000313" key="6">
    <source>
        <dbReference type="Proteomes" id="UP000027361"/>
    </source>
</evidence>
<evidence type="ECO:0000259" key="4">
    <source>
        <dbReference type="Pfam" id="PF09745"/>
    </source>
</evidence>
<evidence type="ECO:0000256" key="2">
    <source>
        <dbReference type="ARBA" id="ARBA00023054"/>
    </source>
</evidence>
<feature type="region of interest" description="Disordered" evidence="3">
    <location>
        <begin position="1"/>
        <end position="105"/>
    </location>
</feature>
<keyword evidence="6" id="KW-1185">Reference proteome</keyword>
<gene>
    <name evidence="5" type="ORF">K437DRAFT_273277</name>
</gene>
<dbReference type="EMBL" id="JMSN01000022">
    <property type="protein sequence ID" value="KDN49195.1"/>
    <property type="molecule type" value="Genomic_DNA"/>
</dbReference>
<dbReference type="STRING" id="1037660.A0A066WEK5"/>
<feature type="domain" description="Nuclear speckle splicing regulatory protein 1 N-terminal" evidence="4">
    <location>
        <begin position="104"/>
        <end position="219"/>
    </location>
</feature>
<feature type="region of interest" description="Disordered" evidence="3">
    <location>
        <begin position="204"/>
        <end position="280"/>
    </location>
</feature>
<proteinExistence type="inferred from homology"/>
<dbReference type="InterPro" id="IPR053246">
    <property type="entry name" value="NS_splicing_regulatory_protein"/>
</dbReference>
<name>A0A066WEK5_TILAU</name>
<sequence>MQTGTSKISFGLKKSGDVPPQAGTSKKPFKLKLGSAASLTKEEASSATRPPAALSLGGEDLEEDVDDAPSATATAKREPKKGASKGNTLGIGSKAAPASRSSQLAQDAALVVDASIFDYDAAYEKMQQAKHAVKERKDAEKAERKPKYIGNFLDSAELRKRDRARAEAKMIQREREREGDEFEETEVFVTDAYREQLEEIKRLEEKEAKEEEELRNKAKSGGPSFFKEMLQAQDQDHEAIVQAVEASTRAGEAGRSDKGKEKATGSDTQKGSKKSDLELARDARAKGLQVELNDEGELVDRRDVLSRGLNVIRTERNAQADMNRVSNRSANAPSSQLHGAGFDARVSQNARRDQRARQTLLIEQQMLEEERKRAAEEEHEREERKKRIMGVATAEDVAKRAEKVNSARERALERKRKREEEKAQAGA</sequence>
<dbReference type="PANTHER" id="PTHR47845:SF1">
    <property type="entry name" value="NUCLEAR SPECKLE SPLICING REGULATORY PROTEIN 1 HOMOLOG"/>
    <property type="match status" value="1"/>
</dbReference>
<feature type="compositionally biased region" description="Basic and acidic residues" evidence="3">
    <location>
        <begin position="396"/>
        <end position="427"/>
    </location>
</feature>
<dbReference type="AlphaFoldDB" id="A0A066WEK5"/>
<evidence type="ECO:0000313" key="5">
    <source>
        <dbReference type="EMBL" id="KDN49195.1"/>
    </source>
</evidence>
<dbReference type="InParanoid" id="A0A066WEK5"/>
<dbReference type="OrthoDB" id="446635at2759"/>
<dbReference type="RefSeq" id="XP_013244278.1">
    <property type="nucleotide sequence ID" value="XM_013388824.1"/>
</dbReference>
<feature type="compositionally biased region" description="Basic and acidic residues" evidence="3">
    <location>
        <begin position="369"/>
        <end position="385"/>
    </location>
</feature>
<feature type="region of interest" description="Disordered" evidence="3">
    <location>
        <begin position="369"/>
        <end position="427"/>
    </location>
</feature>
<organism evidence="5 6">
    <name type="scientific">Tilletiaria anomala (strain ATCC 24038 / CBS 436.72 / UBC 951)</name>
    <dbReference type="NCBI Taxonomy" id="1037660"/>
    <lineage>
        <taxon>Eukaryota</taxon>
        <taxon>Fungi</taxon>
        <taxon>Dikarya</taxon>
        <taxon>Basidiomycota</taxon>
        <taxon>Ustilaginomycotina</taxon>
        <taxon>Exobasidiomycetes</taxon>
        <taxon>Georgefischeriales</taxon>
        <taxon>Tilletiariaceae</taxon>
        <taxon>Tilletiaria</taxon>
    </lineage>
</organism>
<dbReference type="Pfam" id="PF09745">
    <property type="entry name" value="NSRP1_N"/>
    <property type="match status" value="1"/>
</dbReference>
<feature type="region of interest" description="Disordered" evidence="3">
    <location>
        <begin position="320"/>
        <end position="356"/>
    </location>
</feature>
<comment type="caution">
    <text evidence="5">The sequence shown here is derived from an EMBL/GenBank/DDBJ whole genome shotgun (WGS) entry which is preliminary data.</text>
</comment>
<dbReference type="OMA" id="MSKPLAF"/>